<keyword evidence="2" id="KW-1133">Transmembrane helix</keyword>
<feature type="compositionally biased region" description="Pro residues" evidence="1">
    <location>
        <begin position="67"/>
        <end position="78"/>
    </location>
</feature>
<feature type="transmembrane region" description="Helical" evidence="2">
    <location>
        <begin position="696"/>
        <end position="720"/>
    </location>
</feature>
<evidence type="ECO:0000313" key="3">
    <source>
        <dbReference type="EMBL" id="PVM85215.1"/>
    </source>
</evidence>
<feature type="transmembrane region" description="Helical" evidence="2">
    <location>
        <begin position="661"/>
        <end position="684"/>
    </location>
</feature>
<dbReference type="EMBL" id="QDKP01000023">
    <property type="protein sequence ID" value="PVM85215.1"/>
    <property type="molecule type" value="Genomic_DNA"/>
</dbReference>
<evidence type="ECO:0000256" key="1">
    <source>
        <dbReference type="SAM" id="MobiDB-lite"/>
    </source>
</evidence>
<feature type="transmembrane region" description="Helical" evidence="2">
    <location>
        <begin position="463"/>
        <end position="482"/>
    </location>
</feature>
<feature type="transmembrane region" description="Helical" evidence="2">
    <location>
        <begin position="571"/>
        <end position="589"/>
    </location>
</feature>
<feature type="transmembrane region" description="Helical" evidence="2">
    <location>
        <begin position="763"/>
        <end position="783"/>
    </location>
</feature>
<feature type="transmembrane region" description="Helical" evidence="2">
    <location>
        <begin position="634"/>
        <end position="655"/>
    </location>
</feature>
<proteinExistence type="predicted"/>
<keyword evidence="2" id="KW-0812">Transmembrane</keyword>
<feature type="transmembrane region" description="Helical" evidence="2">
    <location>
        <begin position="732"/>
        <end position="751"/>
    </location>
</feature>
<feature type="transmembrane region" description="Helical" evidence="2">
    <location>
        <begin position="349"/>
        <end position="371"/>
    </location>
</feature>
<keyword evidence="2" id="KW-0472">Membrane</keyword>
<name>A0A2T9JND1_9CAUL</name>
<feature type="region of interest" description="Disordered" evidence="1">
    <location>
        <begin position="41"/>
        <end position="117"/>
    </location>
</feature>
<dbReference type="InterPro" id="IPR014600">
    <property type="entry name" value="UCP035905_mem"/>
</dbReference>
<feature type="transmembrane region" description="Helical" evidence="2">
    <location>
        <begin position="893"/>
        <end position="910"/>
    </location>
</feature>
<dbReference type="Proteomes" id="UP000244913">
    <property type="component" value="Unassembled WGS sequence"/>
</dbReference>
<feature type="compositionally biased region" description="Low complexity" evidence="1">
    <location>
        <begin position="44"/>
        <end position="56"/>
    </location>
</feature>
<dbReference type="AlphaFoldDB" id="A0A2T9JND1"/>
<comment type="caution">
    <text evidence="3">The sequence shown here is derived from an EMBL/GenBank/DDBJ whole genome shotgun (WGS) entry which is preliminary data.</text>
</comment>
<evidence type="ECO:0000256" key="2">
    <source>
        <dbReference type="SAM" id="Phobius"/>
    </source>
</evidence>
<feature type="transmembrane region" description="Helical" evidence="2">
    <location>
        <begin position="247"/>
        <end position="265"/>
    </location>
</feature>
<sequence length="1019" mass="104599">MEWVFIVGLTVWIAVQHQSLDLVKRQLSKALAELEGLKASRNWSEPSAPREAAASIPPKPTTSETLPPEPIQPEPKPSPWAIEPKAAEPPHAPPPAEPVSDPRPIPAPAPRPASVARPIITRETASTWLAENGLAWIGGGGLALGGLLLVAYAAQKGIFTPPLRIAAAVVLGALMVLASEWILRRKADMSRHLLAAAIAAGAGAVTLYGAVCAAHGLYHLIPFWLAASLAAAVSLGLLALSLRHGEPLALVAMVGAAATPIVTDISSWSPVVFEAYALLIGATGFVLAAGRRWGGTSLATAAGVAVLSLPPLADRQHAAAAVLVALAAGGPLAALWRRRRTGETEAEVLRLRQAAMTALLGAAVLALAVWYAPPSPAGAAAGVLSAVLLGLTALAIATRVAPPGLFAAPAIATVFAAMTCLLFEGDDVGIAARPPWLHLLLATAPLTALPAALRLHGRQRTQLLAIAGITTAVAASLAWVLLDEARFGYAWSPAALLGVGMFGLSTLIARRSEEPSRDLGLALWLGAAAEMVFLAVHGAVQPRFEPAAFAVAALALAFAARRLPWRGLAEASVVAGLLALVVMLRPAFIGPALEGRLPLPLPLVAAVSGAAAAIAFAAAWLLKIAGRRNEAEAQGASALMVLLLGLFIGVHVVVVGKPGGASTFLLEASLRTLILLAAGLVLVLRQGPVDGPLARWRTLLVVGAGLAHGLLLQGLVANPWWGMGEVPAGPPLFNTLLLSYLAPALLLAVAARRRPVDAAGRGWVVGAAAFGLLWAVMALRHGIHGGAMGVAAIGRGEIAGYAVLALVAARGFLDPRLAARPAASWLARAAPTIGWIAVVLAILVFGLLTNPWWGPEQARLSPLIAALLLALAHGAGAALLLELGRQGGPFGTTARASAIGVLFVLLSLIVRYGFHGPAMGASIDAGGLETWTFSAVWAAFGLVVLSLGSARKDAVLRWAGLVVLLLTAAKVLLVDLARLEGVVRAASFLAVGALLLGGAVLVRRLNARTAKTPEPPTAD</sequence>
<reference evidence="3 4" key="1">
    <citation type="submission" date="2018-04" db="EMBL/GenBank/DDBJ databases">
        <title>The genome sequence of Caulobacter sp. 736.</title>
        <authorList>
            <person name="Gao J."/>
            <person name="Sun J."/>
        </authorList>
    </citation>
    <scope>NUCLEOTIDE SEQUENCE [LARGE SCALE GENOMIC DNA]</scope>
    <source>
        <strain evidence="3 4">736</strain>
    </source>
</reference>
<dbReference type="Pfam" id="PF10101">
    <property type="entry name" value="DUF2339"/>
    <property type="match status" value="1"/>
</dbReference>
<dbReference type="PANTHER" id="PTHR38434:SF1">
    <property type="entry name" value="BLL2549 PROTEIN"/>
    <property type="match status" value="1"/>
</dbReference>
<feature type="transmembrane region" description="Helical" evidence="2">
    <location>
        <begin position="436"/>
        <end position="456"/>
    </location>
</feature>
<feature type="transmembrane region" description="Helical" evidence="2">
    <location>
        <begin position="165"/>
        <end position="183"/>
    </location>
</feature>
<dbReference type="InterPro" id="IPR019286">
    <property type="entry name" value="DUF2339_TM"/>
</dbReference>
<feature type="transmembrane region" description="Helical" evidence="2">
    <location>
        <begin position="223"/>
        <end position="240"/>
    </location>
</feature>
<feature type="transmembrane region" description="Helical" evidence="2">
    <location>
        <begin position="377"/>
        <end position="397"/>
    </location>
</feature>
<feature type="transmembrane region" description="Helical" evidence="2">
    <location>
        <begin position="860"/>
        <end position="881"/>
    </location>
</feature>
<organism evidence="3 4">
    <name type="scientific">Caulobacter radicis</name>
    <dbReference type="NCBI Taxonomy" id="2172650"/>
    <lineage>
        <taxon>Bacteria</taxon>
        <taxon>Pseudomonadati</taxon>
        <taxon>Pseudomonadota</taxon>
        <taxon>Alphaproteobacteria</taxon>
        <taxon>Caulobacterales</taxon>
        <taxon>Caulobacteraceae</taxon>
        <taxon>Caulobacter</taxon>
    </lineage>
</organism>
<feature type="transmembrane region" description="Helical" evidence="2">
    <location>
        <begin position="789"/>
        <end position="813"/>
    </location>
</feature>
<protein>
    <recommendedName>
        <fullName evidence="5">DUF2339 domain-containing protein</fullName>
    </recommendedName>
</protein>
<keyword evidence="4" id="KW-1185">Reference proteome</keyword>
<feature type="transmembrane region" description="Helical" evidence="2">
    <location>
        <begin position="134"/>
        <end position="153"/>
    </location>
</feature>
<feature type="transmembrane region" description="Helical" evidence="2">
    <location>
        <begin position="319"/>
        <end position="337"/>
    </location>
</feature>
<dbReference type="PANTHER" id="PTHR38434">
    <property type="entry name" value="BLL2549 PROTEIN"/>
    <property type="match status" value="1"/>
</dbReference>
<feature type="transmembrane region" description="Helical" evidence="2">
    <location>
        <begin position="546"/>
        <end position="564"/>
    </location>
</feature>
<feature type="transmembrane region" description="Helical" evidence="2">
    <location>
        <begin position="521"/>
        <end position="540"/>
    </location>
</feature>
<feature type="compositionally biased region" description="Pro residues" evidence="1">
    <location>
        <begin position="90"/>
        <end position="111"/>
    </location>
</feature>
<feature type="transmembrane region" description="Helical" evidence="2">
    <location>
        <begin position="296"/>
        <end position="313"/>
    </location>
</feature>
<feature type="transmembrane region" description="Helical" evidence="2">
    <location>
        <begin position="985"/>
        <end position="1002"/>
    </location>
</feature>
<accession>A0A2T9JND1</accession>
<feature type="transmembrane region" description="Helical" evidence="2">
    <location>
        <begin position="404"/>
        <end position="424"/>
    </location>
</feature>
<feature type="transmembrane region" description="Helical" evidence="2">
    <location>
        <begin position="271"/>
        <end position="289"/>
    </location>
</feature>
<feature type="transmembrane region" description="Helical" evidence="2">
    <location>
        <begin position="955"/>
        <end position="973"/>
    </location>
</feature>
<gene>
    <name evidence="3" type="ORF">DDF65_07905</name>
</gene>
<dbReference type="PIRSF" id="PIRSF035905">
    <property type="entry name" value="UCP035905_mp"/>
    <property type="match status" value="1"/>
</dbReference>
<dbReference type="RefSeq" id="WP_116566176.1">
    <property type="nucleotide sequence ID" value="NZ_QDKP01000023.1"/>
</dbReference>
<evidence type="ECO:0008006" key="5">
    <source>
        <dbReference type="Google" id="ProtNLM"/>
    </source>
</evidence>
<evidence type="ECO:0000313" key="4">
    <source>
        <dbReference type="Proteomes" id="UP000244913"/>
    </source>
</evidence>
<feature type="transmembrane region" description="Helical" evidence="2">
    <location>
        <begin position="195"/>
        <end position="217"/>
    </location>
</feature>
<feature type="transmembrane region" description="Helical" evidence="2">
    <location>
        <begin position="930"/>
        <end position="948"/>
    </location>
</feature>
<feature type="transmembrane region" description="Helical" evidence="2">
    <location>
        <begin position="601"/>
        <end position="622"/>
    </location>
</feature>
<feature type="transmembrane region" description="Helical" evidence="2">
    <location>
        <begin position="825"/>
        <end position="848"/>
    </location>
</feature>
<feature type="transmembrane region" description="Helical" evidence="2">
    <location>
        <begin position="488"/>
        <end position="509"/>
    </location>
</feature>